<organism evidence="1 2">
    <name type="scientific">Leptospira interrogans str. UI 12621</name>
    <dbReference type="NCBI Taxonomy" id="1049937"/>
    <lineage>
        <taxon>Bacteria</taxon>
        <taxon>Pseudomonadati</taxon>
        <taxon>Spirochaetota</taxon>
        <taxon>Spirochaetia</taxon>
        <taxon>Leptospirales</taxon>
        <taxon>Leptospiraceae</taxon>
        <taxon>Leptospira</taxon>
    </lineage>
</organism>
<comment type="caution">
    <text evidence="1">The sequence shown here is derived from an EMBL/GenBank/DDBJ whole genome shotgun (WGS) entry which is preliminary data.</text>
</comment>
<sequence>MNFKNDTLLIYKQTSLNHLLEIYNFYLVVKMTVLYRYLFLKLDFIGILCKSPPKKLQKKSTLNLSINPIW</sequence>
<dbReference type="Proteomes" id="UP000006324">
    <property type="component" value="Unassembled WGS sequence"/>
</dbReference>
<dbReference type="EMBL" id="AHNQ02000033">
    <property type="protein sequence ID" value="EKO24500.1"/>
    <property type="molecule type" value="Genomic_DNA"/>
</dbReference>
<reference evidence="1 2" key="1">
    <citation type="submission" date="2012-09" db="EMBL/GenBank/DDBJ databases">
        <authorList>
            <person name="Harkins D.M."/>
            <person name="Durkin A.S."/>
            <person name="Brinkac L.M."/>
            <person name="Selengut J.D."/>
            <person name="Sanka R."/>
            <person name="DePew J."/>
            <person name="Purushe J."/>
            <person name="Chanthongthip A."/>
            <person name="Lattana O."/>
            <person name="Phetsouvanh R."/>
            <person name="Newton P.N."/>
            <person name="Vinetz J.M."/>
            <person name="Sutton G.G."/>
            <person name="Nelson W.C."/>
            <person name="Fouts D.E."/>
        </authorList>
    </citation>
    <scope>NUCLEOTIDE SEQUENCE [LARGE SCALE GENOMIC DNA]</scope>
    <source>
        <strain evidence="1 2">UI 12621</strain>
    </source>
</reference>
<dbReference type="AlphaFoldDB" id="A0A0F6H8C7"/>
<proteinExistence type="predicted"/>
<evidence type="ECO:0000313" key="1">
    <source>
        <dbReference type="EMBL" id="EKO24500.1"/>
    </source>
</evidence>
<name>A0A0F6H8C7_LEPIR</name>
<gene>
    <name evidence="1" type="ORF">LEP1GSC104_0648</name>
</gene>
<protein>
    <submittedName>
        <fullName evidence="1">Uncharacterized protein</fullName>
    </submittedName>
</protein>
<evidence type="ECO:0000313" key="2">
    <source>
        <dbReference type="Proteomes" id="UP000006324"/>
    </source>
</evidence>
<accession>A0A0F6H8C7</accession>